<feature type="region of interest" description="Disordered" evidence="2">
    <location>
        <begin position="1273"/>
        <end position="1311"/>
    </location>
</feature>
<evidence type="ECO:0000256" key="2">
    <source>
        <dbReference type="SAM" id="MobiDB-lite"/>
    </source>
</evidence>
<dbReference type="GO" id="GO:0098703">
    <property type="term" value="P:calcium ion import across plasma membrane"/>
    <property type="evidence" value="ECO:0007669"/>
    <property type="project" value="TreeGrafter"/>
</dbReference>
<keyword evidence="3" id="KW-0812">Transmembrane</keyword>
<dbReference type="InParanoid" id="A0A078ACP6"/>
<feature type="transmembrane region" description="Helical" evidence="3">
    <location>
        <begin position="1061"/>
        <end position="1094"/>
    </location>
</feature>
<proteinExistence type="predicted"/>
<name>A0A078ACP6_STYLE</name>
<dbReference type="EMBL" id="CCKQ01007250">
    <property type="protein sequence ID" value="CDW78613.1"/>
    <property type="molecule type" value="Genomic_DNA"/>
</dbReference>
<keyword evidence="3" id="KW-0472">Membrane</keyword>
<sequence>MGASNTKDLNQSQKIPANQVASMSGSFFQDVDESLLDKDPLLKTMTIRKKVSVLEQIENQKQSSTRSDFEHDLVISFWYAVHQENFEIARHILNQNIYIRQLVTLALFKKNSRLSKSDDKDTDMMKRQIFEARKEFEKSQRDLGPRTPSPFESGSELDESYRNMQDSKSDHQEELVRSSRRGRDRGRNGNQIKSEQRNRNVQDFMNYEGGSEEEDLEQSISLADKEDYDDEDPLDDGNPPNLDLPQEDDGDSDNSETAINKRNQEHLEFLKQQGITEYDIDTVDINSKEKIVKLKNAFRIRFSSLMTNILKILLFRGEEKLACLLTAYYEIAIDDDMIFRAVENMHFYWLQFVWAFNKNVLGPRNTTDATPITYTQLFDIVKNMYETSSQIKEGIKMICQWLLITDDNILLALLYHYQDNLALDYMGYYNKFLDKDLFLYSMNHGNKMFLQHALLMGAFDKTIFKEEEVIGQILVILKYKQAYLKIIIEMGAELISCSIELIQVFEDYVEQSFESNLLLLSYNPLMSIALTSELLKFIADNRKRFENECNKIYDDILELGKMFTSKIDDEKYYENLILDRDFRDRSVLKIITESLFEPLIPEDDPKPENLMIQLWQGKEATRCDGNIYGYSNLMHIIWTKAKKTGGKATFFELISNFFEVNYTVDYTFQYRYRTRSIAFYFRKEFFNAFILLILFQLINYDYLSYFRGPSQYLAQEPDPETGQNVTVLTNIDIGGSIYDFSSVIFQEDNLTDEERYQRIYDNQIKYRRWEYYMLIFSCSLLFSLFLKQFFNLFSRAKIAIDKWTLIDTLNGVLNIASYVIVISSSASSLNNPEFKNNLDYIMIFVLILSWIRFFIYFLVVRDISKMLLTIWEMLADTLSFIFIVVCYFVITASVFTTLYQDLNPDKFGGLAISLRTLYDSAMAVYDYKGMGSQEVSFSIIQIIHIFFANILLMNFLIAILSYTYENMQQISVFKYKVNLYKYCERYLIAFENDSFGEIVLHSPPTNYFVLFILPFMVNRNLMKRVSKIFSYGIFWIENVIFLFIFLLYEIFLIPVVYVKTFINIITCSVGLFTIMFHCAAWFFSGFFFSFFLVFRDIYYLAKILSMHQGCRQALGLADELKEEVIDKEVKLKVYNEIRETVIEVYIDIRKQNKGGEEYDQFLGNLNDLDILQILEKDSGKFEDEIFVVKQSVIHDEWKKRKARQILNKKKSLNGEKESGTKSQQLSRKGTAVSKGLITPKESVASIQKQKKTSMLQDVLGNKKASVSTKIMEAMFQKPKTPDDAGSENDIEEDEDDSDDNRQDSEMDQNKQEEEIVEEYLKKFVIVSESSTLDHINIVIMLKAIPNQIVDYNLEQNELFNFKIFQDSLVAFQNLDMVNAFEYFDEKNRERVQNVKEMLISQRTNLNSVHDIISHVKHKVQKNEEIFAQFNFLENQMSDETVTGGGRSILFNNDSNSNNNFDDNLTADNESRMSAGIFNNTLLKLRGNK</sequence>
<evidence type="ECO:0000313" key="5">
    <source>
        <dbReference type="Proteomes" id="UP000039865"/>
    </source>
</evidence>
<dbReference type="PANTHER" id="PTHR10582:SF2">
    <property type="entry name" value="INACTIVE"/>
    <property type="match status" value="1"/>
</dbReference>
<feature type="transmembrane region" description="Helical" evidence="3">
    <location>
        <begin position="1033"/>
        <end position="1055"/>
    </location>
</feature>
<feature type="transmembrane region" description="Helical" evidence="3">
    <location>
        <begin position="771"/>
        <end position="790"/>
    </location>
</feature>
<feature type="region of interest" description="Disordered" evidence="2">
    <location>
        <begin position="135"/>
        <end position="202"/>
    </location>
</feature>
<feature type="transmembrane region" description="Helical" evidence="3">
    <location>
        <begin position="873"/>
        <end position="895"/>
    </location>
</feature>
<keyword evidence="3" id="KW-1133">Transmembrane helix</keyword>
<feature type="transmembrane region" description="Helical" evidence="3">
    <location>
        <begin position="811"/>
        <end position="829"/>
    </location>
</feature>
<feature type="region of interest" description="Disordered" evidence="2">
    <location>
        <begin position="1208"/>
        <end position="1232"/>
    </location>
</feature>
<feature type="compositionally biased region" description="Basic and acidic residues" evidence="2">
    <location>
        <begin position="135"/>
        <end position="144"/>
    </location>
</feature>
<feature type="transmembrane region" description="Helical" evidence="3">
    <location>
        <begin position="939"/>
        <end position="964"/>
    </location>
</feature>
<gene>
    <name evidence="4" type="primary">Contig9571.g10241</name>
    <name evidence="4" type="ORF">STYLEM_7593</name>
</gene>
<dbReference type="InterPro" id="IPR024862">
    <property type="entry name" value="TRPV"/>
</dbReference>
<accession>A0A078ACP6</accession>
<keyword evidence="5" id="KW-1185">Reference proteome</keyword>
<feature type="compositionally biased region" description="Basic and acidic residues" evidence="2">
    <location>
        <begin position="1299"/>
        <end position="1311"/>
    </location>
</feature>
<feature type="region of interest" description="Disordered" evidence="2">
    <location>
        <begin position="227"/>
        <end position="257"/>
    </location>
</feature>
<keyword evidence="1" id="KW-0677">Repeat</keyword>
<dbReference type="Proteomes" id="UP000039865">
    <property type="component" value="Unassembled WGS sequence"/>
</dbReference>
<evidence type="ECO:0008006" key="6">
    <source>
        <dbReference type="Google" id="ProtNLM"/>
    </source>
</evidence>
<feature type="transmembrane region" description="Helical" evidence="3">
    <location>
        <begin position="841"/>
        <end position="861"/>
    </location>
</feature>
<feature type="compositionally biased region" description="Acidic residues" evidence="2">
    <location>
        <begin position="1284"/>
        <end position="1298"/>
    </location>
</feature>
<feature type="compositionally biased region" description="Acidic residues" evidence="2">
    <location>
        <begin position="245"/>
        <end position="254"/>
    </location>
</feature>
<dbReference type="GO" id="GO:0005886">
    <property type="term" value="C:plasma membrane"/>
    <property type="evidence" value="ECO:0007669"/>
    <property type="project" value="TreeGrafter"/>
</dbReference>
<feature type="compositionally biased region" description="Basic and acidic residues" evidence="2">
    <location>
        <begin position="159"/>
        <end position="177"/>
    </location>
</feature>
<feature type="transmembrane region" description="Helical" evidence="3">
    <location>
        <begin position="1004"/>
        <end position="1021"/>
    </location>
</feature>
<dbReference type="GO" id="GO:0005262">
    <property type="term" value="F:calcium channel activity"/>
    <property type="evidence" value="ECO:0007669"/>
    <property type="project" value="TreeGrafter"/>
</dbReference>
<reference evidence="4 5" key="1">
    <citation type="submission" date="2014-06" db="EMBL/GenBank/DDBJ databases">
        <authorList>
            <person name="Swart Estienne"/>
        </authorList>
    </citation>
    <scope>NUCLEOTIDE SEQUENCE [LARGE SCALE GENOMIC DNA]</scope>
    <source>
        <strain evidence="4 5">130c</strain>
    </source>
</reference>
<protein>
    <recommendedName>
        <fullName evidence="6">Ion transport domain-containing protein</fullName>
    </recommendedName>
</protein>
<dbReference type="OrthoDB" id="197980at2759"/>
<dbReference type="PANTHER" id="PTHR10582">
    <property type="entry name" value="TRANSIENT RECEPTOR POTENTIAL ION CHANNEL PROTEIN"/>
    <property type="match status" value="1"/>
</dbReference>
<evidence type="ECO:0000256" key="1">
    <source>
        <dbReference type="ARBA" id="ARBA00022737"/>
    </source>
</evidence>
<evidence type="ECO:0000313" key="4">
    <source>
        <dbReference type="EMBL" id="CDW78613.1"/>
    </source>
</evidence>
<organism evidence="4 5">
    <name type="scientific">Stylonychia lemnae</name>
    <name type="common">Ciliate</name>
    <dbReference type="NCBI Taxonomy" id="5949"/>
    <lineage>
        <taxon>Eukaryota</taxon>
        <taxon>Sar</taxon>
        <taxon>Alveolata</taxon>
        <taxon>Ciliophora</taxon>
        <taxon>Intramacronucleata</taxon>
        <taxon>Spirotrichea</taxon>
        <taxon>Stichotrichia</taxon>
        <taxon>Sporadotrichida</taxon>
        <taxon>Oxytrichidae</taxon>
        <taxon>Stylonychinae</taxon>
        <taxon>Stylonychia</taxon>
    </lineage>
</organism>
<evidence type="ECO:0000256" key="3">
    <source>
        <dbReference type="SAM" id="Phobius"/>
    </source>
</evidence>